<dbReference type="EMBL" id="POQS01000015">
    <property type="protein sequence ID" value="PND29899.1"/>
    <property type="molecule type" value="Genomic_DNA"/>
</dbReference>
<reference evidence="10 11" key="1">
    <citation type="submission" date="2018-01" db="EMBL/GenBank/DDBJ databases">
        <title>The draft genome of an aniline degradation strain ANB-1.</title>
        <authorList>
            <person name="Zhang L."/>
            <person name="Jiang J."/>
        </authorList>
    </citation>
    <scope>NUCLEOTIDE SEQUENCE [LARGE SCALE GENOMIC DNA]</scope>
    <source>
        <strain evidence="10 11">ANB-1</strain>
    </source>
</reference>
<keyword evidence="3 8" id="KW-0813">Transport</keyword>
<feature type="transmembrane region" description="Helical" evidence="8">
    <location>
        <begin position="184"/>
        <end position="205"/>
    </location>
</feature>
<dbReference type="GO" id="GO:0043190">
    <property type="term" value="C:ATP-binding cassette (ABC) transporter complex"/>
    <property type="evidence" value="ECO:0007669"/>
    <property type="project" value="InterPro"/>
</dbReference>
<comment type="caution">
    <text evidence="10">The sequence shown here is derived from an EMBL/GenBank/DDBJ whole genome shotgun (WGS) entry which is preliminary data.</text>
</comment>
<keyword evidence="6 8" id="KW-1133">Transmembrane helix</keyword>
<keyword evidence="7 8" id="KW-0472">Membrane</keyword>
<dbReference type="GO" id="GO:0006865">
    <property type="term" value="P:amino acid transport"/>
    <property type="evidence" value="ECO:0007669"/>
    <property type="project" value="TreeGrafter"/>
</dbReference>
<dbReference type="PANTHER" id="PTHR30614">
    <property type="entry name" value="MEMBRANE COMPONENT OF AMINO ACID ABC TRANSPORTER"/>
    <property type="match status" value="1"/>
</dbReference>
<comment type="similarity">
    <text evidence="2">Belongs to the binding-protein-dependent transport system permease family. HisMQ subfamily.</text>
</comment>
<dbReference type="Pfam" id="PF00528">
    <property type="entry name" value="BPD_transp_1"/>
    <property type="match status" value="1"/>
</dbReference>
<evidence type="ECO:0000256" key="6">
    <source>
        <dbReference type="ARBA" id="ARBA00022989"/>
    </source>
</evidence>
<feature type="domain" description="ABC transmembrane type-1" evidence="9">
    <location>
        <begin position="16"/>
        <end position="205"/>
    </location>
</feature>
<accession>A0A2N8K8X8</accession>
<proteinExistence type="inferred from homology"/>
<feature type="transmembrane region" description="Helical" evidence="8">
    <location>
        <begin position="50"/>
        <end position="73"/>
    </location>
</feature>
<evidence type="ECO:0000313" key="10">
    <source>
        <dbReference type="EMBL" id="PND29899.1"/>
    </source>
</evidence>
<evidence type="ECO:0000256" key="2">
    <source>
        <dbReference type="ARBA" id="ARBA00010072"/>
    </source>
</evidence>
<dbReference type="AlphaFoldDB" id="A0A2N8K8X8"/>
<dbReference type="RefSeq" id="WP_102776253.1">
    <property type="nucleotide sequence ID" value="NZ_POQS01000015.1"/>
</dbReference>
<dbReference type="Proteomes" id="UP000235994">
    <property type="component" value="Unassembled WGS sequence"/>
</dbReference>
<dbReference type="PANTHER" id="PTHR30614:SF34">
    <property type="entry name" value="BLR6398 PROTEIN"/>
    <property type="match status" value="1"/>
</dbReference>
<dbReference type="NCBIfam" id="TIGR01726">
    <property type="entry name" value="HEQRo_perm_3TM"/>
    <property type="match status" value="1"/>
</dbReference>
<gene>
    <name evidence="10" type="ORF">C1I89_32270</name>
</gene>
<dbReference type="CDD" id="cd06261">
    <property type="entry name" value="TM_PBP2"/>
    <property type="match status" value="1"/>
</dbReference>
<name>A0A2N8K8X8_9BURK</name>
<keyword evidence="4" id="KW-1003">Cell membrane</keyword>
<evidence type="ECO:0000256" key="1">
    <source>
        <dbReference type="ARBA" id="ARBA00004429"/>
    </source>
</evidence>
<dbReference type="SUPFAM" id="SSF161098">
    <property type="entry name" value="MetI-like"/>
    <property type="match status" value="1"/>
</dbReference>
<dbReference type="Gene3D" id="1.10.3720.10">
    <property type="entry name" value="MetI-like"/>
    <property type="match status" value="1"/>
</dbReference>
<evidence type="ECO:0000313" key="11">
    <source>
        <dbReference type="Proteomes" id="UP000235994"/>
    </source>
</evidence>
<evidence type="ECO:0000259" key="9">
    <source>
        <dbReference type="PROSITE" id="PS50928"/>
    </source>
</evidence>
<evidence type="ECO:0000256" key="5">
    <source>
        <dbReference type="ARBA" id="ARBA00022692"/>
    </source>
</evidence>
<dbReference type="PROSITE" id="PS50928">
    <property type="entry name" value="ABC_TM1"/>
    <property type="match status" value="1"/>
</dbReference>
<sequence>MRTFSWSDFASLLSALQWTVALVLIALAIGAPLGLGLALLRSHRAAPLRWLAAVLQQLVQGVPLLGLLMFFYFGMPVFLGVEVPALTAVSVAFIIYTAAFLGQIWYGGIQAVKHEQWEAAACLGLSKWHQFRHVIAPQALRLSLPPTVGFLVQLIKGTSLASVVGFVELARAGQIASAATFQPLLVYSCVALLYFAACLPLTMWARNLEGRIHGAR</sequence>
<evidence type="ECO:0000256" key="8">
    <source>
        <dbReference type="RuleBase" id="RU363032"/>
    </source>
</evidence>
<evidence type="ECO:0000256" key="7">
    <source>
        <dbReference type="ARBA" id="ARBA00023136"/>
    </source>
</evidence>
<dbReference type="InterPro" id="IPR010065">
    <property type="entry name" value="AA_ABC_transptr_permease_3TM"/>
</dbReference>
<feature type="transmembrane region" description="Helical" evidence="8">
    <location>
        <begin position="15"/>
        <end position="38"/>
    </location>
</feature>
<dbReference type="GO" id="GO:0022857">
    <property type="term" value="F:transmembrane transporter activity"/>
    <property type="evidence" value="ECO:0007669"/>
    <property type="project" value="InterPro"/>
</dbReference>
<dbReference type="InterPro" id="IPR043429">
    <property type="entry name" value="ArtM/GltK/GlnP/TcyL/YhdX-like"/>
</dbReference>
<keyword evidence="11" id="KW-1185">Reference proteome</keyword>
<feature type="transmembrane region" description="Helical" evidence="8">
    <location>
        <begin position="85"/>
        <end position="106"/>
    </location>
</feature>
<dbReference type="InterPro" id="IPR000515">
    <property type="entry name" value="MetI-like"/>
</dbReference>
<evidence type="ECO:0000256" key="3">
    <source>
        <dbReference type="ARBA" id="ARBA00022448"/>
    </source>
</evidence>
<evidence type="ECO:0000256" key="4">
    <source>
        <dbReference type="ARBA" id="ARBA00022475"/>
    </source>
</evidence>
<organism evidence="10 11">
    <name type="scientific">Achromobacter pulmonis</name>
    <dbReference type="NCBI Taxonomy" id="1389932"/>
    <lineage>
        <taxon>Bacteria</taxon>
        <taxon>Pseudomonadati</taxon>
        <taxon>Pseudomonadota</taxon>
        <taxon>Betaproteobacteria</taxon>
        <taxon>Burkholderiales</taxon>
        <taxon>Alcaligenaceae</taxon>
        <taxon>Achromobacter</taxon>
    </lineage>
</organism>
<protein>
    <submittedName>
        <fullName evidence="10">Amino acid ABC transporter permease</fullName>
    </submittedName>
</protein>
<comment type="subcellular location">
    <subcellularLocation>
        <location evidence="1">Cell inner membrane</location>
        <topology evidence="1">Multi-pass membrane protein</topology>
    </subcellularLocation>
    <subcellularLocation>
        <location evidence="8">Cell membrane</location>
        <topology evidence="8">Multi-pass membrane protein</topology>
    </subcellularLocation>
</comment>
<keyword evidence="5 8" id="KW-0812">Transmembrane</keyword>
<dbReference type="InterPro" id="IPR035906">
    <property type="entry name" value="MetI-like_sf"/>
</dbReference>